<evidence type="ECO:0000256" key="8">
    <source>
        <dbReference type="ARBA" id="ARBA00022837"/>
    </source>
</evidence>
<dbReference type="RefSeq" id="XP_040573667.1">
    <property type="nucleotide sequence ID" value="XM_040717733.2"/>
</dbReference>
<dbReference type="GO" id="GO:1990246">
    <property type="term" value="C:uniplex complex"/>
    <property type="evidence" value="ECO:0007669"/>
    <property type="project" value="TreeGrafter"/>
</dbReference>
<keyword evidence="5 15" id="KW-0107">Calcium channel</keyword>
<comment type="function">
    <text evidence="15">Mitochondrial inner membrane calcium uniporter that mediates calcium uptake into mitochondria. Mitochondrial calcium homeostasis plays key roles in cellular physiology and regulates cell bioenergetics, cytoplasmic calcium signals and activation of cell death pathways.</text>
</comment>
<evidence type="ECO:0000256" key="6">
    <source>
        <dbReference type="ARBA" id="ARBA00022692"/>
    </source>
</evidence>
<keyword evidence="3 15" id="KW-0813">Transport</keyword>
<comment type="domain">
    <text evidence="15">The selectivity filter, in which calcium ions are arranged in single file, is composed of two acidic rings separated by one helical turn along the central axis of the channel pore.</text>
</comment>
<keyword evidence="8 15" id="KW-0106">Calcium</keyword>
<keyword evidence="10 15" id="KW-0406">Ion transport</keyword>
<keyword evidence="11 15" id="KW-0496">Mitochondrion</keyword>
<feature type="transmembrane region" description="Helical" evidence="15">
    <location>
        <begin position="232"/>
        <end position="249"/>
    </location>
</feature>
<feature type="transmembrane region" description="Helical" evidence="15">
    <location>
        <begin position="201"/>
        <end position="220"/>
    </location>
</feature>
<evidence type="ECO:0000256" key="13">
    <source>
        <dbReference type="ARBA" id="ARBA00023303"/>
    </source>
</evidence>
<dbReference type="PANTHER" id="PTHR13462">
    <property type="entry name" value="CALCIUM UNIPORTER PROTEIN, MITOCHONDRIAL"/>
    <property type="match status" value="1"/>
</dbReference>
<keyword evidence="12 15" id="KW-0472">Membrane</keyword>
<evidence type="ECO:0000256" key="4">
    <source>
        <dbReference type="ARBA" id="ARBA00022568"/>
    </source>
</evidence>
<dbReference type="GO" id="GO:0051560">
    <property type="term" value="P:mitochondrial calcium ion homeostasis"/>
    <property type="evidence" value="ECO:0007669"/>
    <property type="project" value="UniProtKB-UniRule"/>
</dbReference>
<feature type="domain" description="Calcium uniporter protein C-terminal" evidence="16">
    <location>
        <begin position="77"/>
        <end position="285"/>
    </location>
</feature>
<name>A0A0K2UH91_LEPSM</name>
<keyword evidence="4 15" id="KW-0109">Calcium transport</keyword>
<evidence type="ECO:0000256" key="10">
    <source>
        <dbReference type="ARBA" id="ARBA00023065"/>
    </source>
</evidence>
<evidence type="ECO:0000256" key="1">
    <source>
        <dbReference type="ARBA" id="ARBA00004448"/>
    </source>
</evidence>
<comment type="subcellular location">
    <subcellularLocation>
        <location evidence="1 15">Mitochondrion inner membrane</location>
        <topology evidence="1 15">Multi-pass membrane protein</topology>
    </subcellularLocation>
</comment>
<protein>
    <recommendedName>
        <fullName evidence="15">Calcium uniporter protein</fullName>
    </recommendedName>
</protein>
<keyword evidence="9 15" id="KW-1133">Transmembrane helix</keyword>
<evidence type="ECO:0000256" key="5">
    <source>
        <dbReference type="ARBA" id="ARBA00022673"/>
    </source>
</evidence>
<accession>A0A0K2UH91</accession>
<dbReference type="OrthoDB" id="278338at2759"/>
<dbReference type="AlphaFoldDB" id="A0A0K2UH91"/>
<dbReference type="PANTHER" id="PTHR13462:SF10">
    <property type="entry name" value="CALCIUM UNIPORTER PROTEIN, MITOCHONDRIAL"/>
    <property type="match status" value="1"/>
</dbReference>
<evidence type="ECO:0000256" key="9">
    <source>
        <dbReference type="ARBA" id="ARBA00022989"/>
    </source>
</evidence>
<dbReference type="InterPro" id="IPR039055">
    <property type="entry name" value="MCU_fam"/>
</dbReference>
<proteinExistence type="inferred from homology"/>
<dbReference type="GeneID" id="121122708"/>
<evidence type="ECO:0000259" key="16">
    <source>
        <dbReference type="Pfam" id="PF04678"/>
    </source>
</evidence>
<comment type="similarity">
    <text evidence="2 15">Belongs to the MCU (TC 1.A.77) family.</text>
</comment>
<sequence>MFRRPLKFLWSESCWLKRGFSSTLTAPSQSEGVKIEMNHGLPYVTVPLPSRDEDCVFVLRPISQNVGDFLAMLKDEDKGVDRAVIRALSSGVRISSTSPVQTLLNQDFSLLINDKEYKVCPPRVSDQLLTENPLSDSDLALFGDVRARISQLFGVLHVGEYLAQQEEKKLKELEEPKQELALLEPEYTILSNKANKLTERYLYYFLFLPAFQFGFLARLTWFEYSWDIMEPVTYFVTAFSGLLCLKYFIMTKNEYQVPSFEERIYLIHFHKQAAKVGFDVKRYLDLTCAIAKKEKDVAKIRELKTLGIAGSF</sequence>
<dbReference type="GO" id="GO:0005262">
    <property type="term" value="F:calcium channel activity"/>
    <property type="evidence" value="ECO:0007669"/>
    <property type="project" value="UniProtKB-UniRule"/>
</dbReference>
<evidence type="ECO:0000256" key="7">
    <source>
        <dbReference type="ARBA" id="ARBA00022792"/>
    </source>
</evidence>
<dbReference type="CTD" id="90550"/>
<keyword evidence="13 15" id="KW-0407">Ion channel</keyword>
<dbReference type="KEGG" id="lsm:121122708"/>
<reference evidence="17" key="1">
    <citation type="submission" date="2014-05" db="EMBL/GenBank/DDBJ databases">
        <authorList>
            <person name="Chronopoulou M."/>
        </authorList>
    </citation>
    <scope>NUCLEOTIDE SEQUENCE</scope>
    <source>
        <tissue evidence="17">Whole organism</tissue>
    </source>
</reference>
<keyword evidence="6 15" id="KW-0812">Transmembrane</keyword>
<evidence type="ECO:0000313" key="17">
    <source>
        <dbReference type="EMBL" id="CDW37051.1"/>
    </source>
</evidence>
<comment type="catalytic activity">
    <reaction evidence="14">
        <text>Ca(2+)(in) = Ca(2+)(out)</text>
        <dbReference type="Rhea" id="RHEA:29671"/>
        <dbReference type="ChEBI" id="CHEBI:29108"/>
    </reaction>
</comment>
<dbReference type="InterPro" id="IPR006769">
    <property type="entry name" value="MCU_C"/>
</dbReference>
<evidence type="ECO:0000256" key="3">
    <source>
        <dbReference type="ARBA" id="ARBA00022448"/>
    </source>
</evidence>
<dbReference type="Pfam" id="PF04678">
    <property type="entry name" value="MCU"/>
    <property type="match status" value="1"/>
</dbReference>
<dbReference type="EMBL" id="HACA01019690">
    <property type="protein sequence ID" value="CDW37051.1"/>
    <property type="molecule type" value="Transcribed_RNA"/>
</dbReference>
<keyword evidence="7 15" id="KW-0999">Mitochondrion inner membrane</keyword>
<evidence type="ECO:0000256" key="14">
    <source>
        <dbReference type="ARBA" id="ARBA00036634"/>
    </source>
</evidence>
<evidence type="ECO:0000256" key="12">
    <source>
        <dbReference type="ARBA" id="ARBA00023136"/>
    </source>
</evidence>
<dbReference type="GO" id="GO:0015292">
    <property type="term" value="F:uniporter activity"/>
    <property type="evidence" value="ECO:0007669"/>
    <property type="project" value="UniProtKB-UniRule"/>
</dbReference>
<organism evidence="17">
    <name type="scientific">Lepeophtheirus salmonis</name>
    <name type="common">Salmon louse</name>
    <name type="synonym">Caligus salmonis</name>
    <dbReference type="NCBI Taxonomy" id="72036"/>
    <lineage>
        <taxon>Eukaryota</taxon>
        <taxon>Metazoa</taxon>
        <taxon>Ecdysozoa</taxon>
        <taxon>Arthropoda</taxon>
        <taxon>Crustacea</taxon>
        <taxon>Multicrustacea</taxon>
        <taxon>Hexanauplia</taxon>
        <taxon>Copepoda</taxon>
        <taxon>Siphonostomatoida</taxon>
        <taxon>Caligidae</taxon>
        <taxon>Lepeophtheirus</taxon>
    </lineage>
</organism>
<evidence type="ECO:0000256" key="15">
    <source>
        <dbReference type="RuleBase" id="RU367035"/>
    </source>
</evidence>
<evidence type="ECO:0000256" key="11">
    <source>
        <dbReference type="ARBA" id="ARBA00023128"/>
    </source>
</evidence>
<evidence type="ECO:0000256" key="2">
    <source>
        <dbReference type="ARBA" id="ARBA00005653"/>
    </source>
</evidence>
<dbReference type="GO" id="GO:0036444">
    <property type="term" value="P:calcium import into the mitochondrion"/>
    <property type="evidence" value="ECO:0007669"/>
    <property type="project" value="TreeGrafter"/>
</dbReference>